<keyword evidence="5" id="KW-0378">Hydrolase</keyword>
<comment type="similarity">
    <text evidence="1">Belongs to the peptidase M4 family.</text>
</comment>
<dbReference type="Pfam" id="PF02868">
    <property type="entry name" value="Peptidase_M4_C"/>
    <property type="match status" value="1"/>
</dbReference>
<protein>
    <submittedName>
        <fullName evidence="13">M4 family metallopeptidase</fullName>
    </submittedName>
</protein>
<feature type="domain" description="Peptidase C-terminal archaeal/bacterial" evidence="11">
    <location>
        <begin position="559"/>
        <end position="627"/>
    </location>
</feature>
<dbReference type="InterPro" id="IPR013856">
    <property type="entry name" value="Peptidase_M4_domain"/>
</dbReference>
<evidence type="ECO:0000256" key="7">
    <source>
        <dbReference type="ARBA" id="ARBA00023049"/>
    </source>
</evidence>
<feature type="signal peptide" evidence="8">
    <location>
        <begin position="1"/>
        <end position="24"/>
    </location>
</feature>
<gene>
    <name evidence="13" type="ORF">JY651_05150</name>
</gene>
<organism evidence="13 14">
    <name type="scientific">Pyxidicoccus parkwayensis</name>
    <dbReference type="NCBI Taxonomy" id="2813578"/>
    <lineage>
        <taxon>Bacteria</taxon>
        <taxon>Pseudomonadati</taxon>
        <taxon>Myxococcota</taxon>
        <taxon>Myxococcia</taxon>
        <taxon>Myxococcales</taxon>
        <taxon>Cystobacterineae</taxon>
        <taxon>Myxococcaceae</taxon>
        <taxon>Pyxidicoccus</taxon>
    </lineage>
</organism>
<evidence type="ECO:0000256" key="4">
    <source>
        <dbReference type="ARBA" id="ARBA00022729"/>
    </source>
</evidence>
<keyword evidence="14" id="KW-1185">Reference proteome</keyword>
<evidence type="ECO:0000256" key="6">
    <source>
        <dbReference type="ARBA" id="ARBA00022833"/>
    </source>
</evidence>
<feature type="chain" id="PRO_5045501990" evidence="8">
    <location>
        <begin position="25"/>
        <end position="752"/>
    </location>
</feature>
<dbReference type="Pfam" id="PF01447">
    <property type="entry name" value="Peptidase_M4"/>
    <property type="match status" value="1"/>
</dbReference>
<dbReference type="EMBL" id="CP071090">
    <property type="protein sequence ID" value="QSQ24353.1"/>
    <property type="molecule type" value="Genomic_DNA"/>
</dbReference>
<dbReference type="InterPro" id="IPR007280">
    <property type="entry name" value="Peptidase_C_arc/bac"/>
</dbReference>
<evidence type="ECO:0000259" key="12">
    <source>
        <dbReference type="Pfam" id="PF07504"/>
    </source>
</evidence>
<evidence type="ECO:0000256" key="5">
    <source>
        <dbReference type="ARBA" id="ARBA00022801"/>
    </source>
</evidence>
<evidence type="ECO:0000256" key="3">
    <source>
        <dbReference type="ARBA" id="ARBA00022723"/>
    </source>
</evidence>
<dbReference type="Gene3D" id="2.60.120.380">
    <property type="match status" value="2"/>
</dbReference>
<evidence type="ECO:0000259" key="9">
    <source>
        <dbReference type="Pfam" id="PF01447"/>
    </source>
</evidence>
<evidence type="ECO:0000256" key="1">
    <source>
        <dbReference type="ARBA" id="ARBA00009388"/>
    </source>
</evidence>
<feature type="domain" description="Peptidase M4" evidence="9">
    <location>
        <begin position="278"/>
        <end position="360"/>
    </location>
</feature>
<feature type="domain" description="FTP" evidence="12">
    <location>
        <begin position="109"/>
        <end position="157"/>
    </location>
</feature>
<dbReference type="CDD" id="cd09597">
    <property type="entry name" value="M4_TLP"/>
    <property type="match status" value="1"/>
</dbReference>
<keyword evidence="2" id="KW-0645">Protease</keyword>
<keyword evidence="6" id="KW-0862">Zinc</keyword>
<dbReference type="InterPro" id="IPR011096">
    <property type="entry name" value="FTP_domain"/>
</dbReference>
<keyword evidence="3" id="KW-0479">Metal-binding</keyword>
<feature type="domain" description="Peptidase C-terminal archaeal/bacterial" evidence="11">
    <location>
        <begin position="673"/>
        <end position="736"/>
    </location>
</feature>
<proteinExistence type="inferred from homology"/>
<dbReference type="Pfam" id="PF07504">
    <property type="entry name" value="FTP"/>
    <property type="match status" value="1"/>
</dbReference>
<evidence type="ECO:0000259" key="11">
    <source>
        <dbReference type="Pfam" id="PF04151"/>
    </source>
</evidence>
<sequence>MSHPLLRSFCAACLAFVFTACSSAGEQGETGDSPTRASHEDGAGIQQALSAMNGVSVLSSHRDGTPDFIKGTLGRASGSARGLTAADAKATVHASLESIAPVYGLAAEDLVFRRMSVDENGHQHLRFSQWKDGLPVIDGELVLHVDRAGVVYAANGSARDTRSPGLARVQPRLSAQDAATVALDATAALTREGRTERLVYVRDANDQLVLAHEVRVTGLLAAGVPMNDLVYVKASDGGVVRRSPRIFNALNRDVYSANNGSSLPGTLARVEGEEAVSDPVVNACYDTLGTFYDCLHTLFGRDSYDSVGATLTCSTHYLTTYVGAFWNGTQLVCGDGDGTSSTPLCNDPDIVAHELAHAVTIAESDLAYSGESGGLNESFSDVIAATCESWTRGFVLPDADVWKIGEDVWTPGTAGDAVRYMNDPVLGGGSVDYYPNYSPNMDVHFSSGIPNLAFSLLSTGGTHPRGRTSVVVPGIGVEKAARIFYKANADIWTASTTFAQAKTYTEQAAQQLGYDPATVDAVSAAWQAVGVGVSIPPPTPIPLTNGVAVTGLAGSMGGSTYYKLTVPPNQTSLVFTTSGGTGDVDLYVKFGSVPTTSSYDCRPFVSGNNETCTINNPAAGDWYVMLDGYSAYSGVSLTGTYRGVIIEDNFLLNGVASAPYSGARNAWYCKMLNVPAGRSVVTFNQVGVSGTTGDADLYVRFGSTPTLSLYNCRPNLAGSTEKCTINNPAAGTWFVCSYGYTAYTNVTMKGTY</sequence>
<dbReference type="SUPFAM" id="SSF55486">
    <property type="entry name" value="Metalloproteases ('zincins'), catalytic domain"/>
    <property type="match status" value="1"/>
</dbReference>
<accession>A0ABX7P2L9</accession>
<dbReference type="InterPro" id="IPR050728">
    <property type="entry name" value="Zinc_Metalloprotease_M4"/>
</dbReference>
<dbReference type="Proteomes" id="UP000662747">
    <property type="component" value="Chromosome"/>
</dbReference>
<evidence type="ECO:0000313" key="13">
    <source>
        <dbReference type="EMBL" id="QSQ24353.1"/>
    </source>
</evidence>
<dbReference type="InterPro" id="IPR027268">
    <property type="entry name" value="Peptidase_M4/M1_CTD_sf"/>
</dbReference>
<dbReference type="InterPro" id="IPR001570">
    <property type="entry name" value="Peptidase_M4_C_domain"/>
</dbReference>
<dbReference type="PRINTS" id="PR00730">
    <property type="entry name" value="THERMOLYSIN"/>
</dbReference>
<evidence type="ECO:0000259" key="10">
    <source>
        <dbReference type="Pfam" id="PF02868"/>
    </source>
</evidence>
<dbReference type="Gene3D" id="1.10.390.10">
    <property type="entry name" value="Neutral Protease Domain 2"/>
    <property type="match status" value="1"/>
</dbReference>
<evidence type="ECO:0000313" key="14">
    <source>
        <dbReference type="Proteomes" id="UP000662747"/>
    </source>
</evidence>
<dbReference type="Gene3D" id="3.10.170.10">
    <property type="match status" value="1"/>
</dbReference>
<evidence type="ECO:0000256" key="2">
    <source>
        <dbReference type="ARBA" id="ARBA00022670"/>
    </source>
</evidence>
<name>A0ABX7P2L9_9BACT</name>
<reference evidence="13 14" key="1">
    <citation type="submission" date="2021-02" db="EMBL/GenBank/DDBJ databases">
        <title>De Novo genome assembly of isolated myxobacteria.</title>
        <authorList>
            <person name="Stevens D.C."/>
        </authorList>
    </citation>
    <scope>NUCLEOTIDE SEQUENCE [LARGE SCALE GENOMIC DNA]</scope>
    <source>
        <strain evidence="14">SCPEA02</strain>
    </source>
</reference>
<dbReference type="Gene3D" id="3.10.450.490">
    <property type="match status" value="1"/>
</dbReference>
<keyword evidence="4 8" id="KW-0732">Signal</keyword>
<dbReference type="PROSITE" id="PS51257">
    <property type="entry name" value="PROKAR_LIPOPROTEIN"/>
    <property type="match status" value="1"/>
</dbReference>
<evidence type="ECO:0000256" key="8">
    <source>
        <dbReference type="SAM" id="SignalP"/>
    </source>
</evidence>
<dbReference type="Pfam" id="PF04151">
    <property type="entry name" value="PPC"/>
    <property type="match status" value="2"/>
</dbReference>
<feature type="domain" description="Peptidase M4 C-terminal" evidence="10">
    <location>
        <begin position="364"/>
        <end position="531"/>
    </location>
</feature>
<dbReference type="PANTHER" id="PTHR33794">
    <property type="entry name" value="BACILLOLYSIN"/>
    <property type="match status" value="1"/>
</dbReference>
<dbReference type="PANTHER" id="PTHR33794:SF1">
    <property type="entry name" value="BACILLOLYSIN"/>
    <property type="match status" value="1"/>
</dbReference>
<dbReference type="InterPro" id="IPR023612">
    <property type="entry name" value="Peptidase_M4"/>
</dbReference>
<keyword evidence="7" id="KW-0482">Metalloprotease</keyword>